<protein>
    <submittedName>
        <fullName evidence="4">Pyridoxamine 5'-phosphate oxidase</fullName>
    </submittedName>
</protein>
<sequence length="72" mass="7923">MGIDRPGEVGVRGLKQPNAATPPDPTNPSAFDKEMKSIGLFNKDHLYFIYASIDHDGVPPVFQSIPEDLEKI</sequence>
<dbReference type="AlphaFoldDB" id="A0A0N5DBW6"/>
<gene>
    <name evidence="2" type="ORF">TCLT_LOCUS10667</name>
</gene>
<reference evidence="2 3" key="2">
    <citation type="submission" date="2018-11" db="EMBL/GenBank/DDBJ databases">
        <authorList>
            <consortium name="Pathogen Informatics"/>
        </authorList>
    </citation>
    <scope>NUCLEOTIDE SEQUENCE [LARGE SCALE GENOMIC DNA]</scope>
</reference>
<evidence type="ECO:0000313" key="3">
    <source>
        <dbReference type="Proteomes" id="UP000276776"/>
    </source>
</evidence>
<organism evidence="4">
    <name type="scientific">Thelazia callipaeda</name>
    <name type="common">Oriental eyeworm</name>
    <name type="synonym">Parasitic nematode</name>
    <dbReference type="NCBI Taxonomy" id="103827"/>
    <lineage>
        <taxon>Eukaryota</taxon>
        <taxon>Metazoa</taxon>
        <taxon>Ecdysozoa</taxon>
        <taxon>Nematoda</taxon>
        <taxon>Chromadorea</taxon>
        <taxon>Rhabditida</taxon>
        <taxon>Spirurina</taxon>
        <taxon>Spiruromorpha</taxon>
        <taxon>Thelazioidea</taxon>
        <taxon>Thelaziidae</taxon>
        <taxon>Thelazia</taxon>
    </lineage>
</organism>
<dbReference type="EMBL" id="UYYF01005252">
    <property type="protein sequence ID" value="VDN08376.1"/>
    <property type="molecule type" value="Genomic_DNA"/>
</dbReference>
<dbReference type="WBParaSite" id="TCLT_0001068301-mRNA-1">
    <property type="protein sequence ID" value="TCLT_0001068301-mRNA-1"/>
    <property type="gene ID" value="TCLT_0001068301"/>
</dbReference>
<dbReference type="Proteomes" id="UP000276776">
    <property type="component" value="Unassembled WGS sequence"/>
</dbReference>
<evidence type="ECO:0000313" key="2">
    <source>
        <dbReference type="EMBL" id="VDN08376.1"/>
    </source>
</evidence>
<reference evidence="4" key="1">
    <citation type="submission" date="2017-02" db="UniProtKB">
        <authorList>
            <consortium name="WormBaseParasite"/>
        </authorList>
    </citation>
    <scope>IDENTIFICATION</scope>
</reference>
<evidence type="ECO:0000256" key="1">
    <source>
        <dbReference type="SAM" id="MobiDB-lite"/>
    </source>
</evidence>
<proteinExistence type="predicted"/>
<keyword evidence="3" id="KW-1185">Reference proteome</keyword>
<feature type="region of interest" description="Disordered" evidence="1">
    <location>
        <begin position="1"/>
        <end position="31"/>
    </location>
</feature>
<name>A0A0N5DBW6_THECL</name>
<accession>A0A0N5DBW6</accession>
<evidence type="ECO:0000313" key="4">
    <source>
        <dbReference type="WBParaSite" id="TCLT_0001068301-mRNA-1"/>
    </source>
</evidence>